<comment type="caution">
    <text evidence="2">The sequence shown here is derived from an EMBL/GenBank/DDBJ whole genome shotgun (WGS) entry which is preliminary data.</text>
</comment>
<reference evidence="3" key="1">
    <citation type="journal article" date="2019" name="Int. J. Syst. Evol. Microbiol.">
        <title>The Global Catalogue of Microorganisms (GCM) 10K type strain sequencing project: providing services to taxonomists for standard genome sequencing and annotation.</title>
        <authorList>
            <consortium name="The Broad Institute Genomics Platform"/>
            <consortium name="The Broad Institute Genome Sequencing Center for Infectious Disease"/>
            <person name="Wu L."/>
            <person name="Ma J."/>
        </authorList>
    </citation>
    <scope>NUCLEOTIDE SEQUENCE [LARGE SCALE GENOMIC DNA]</scope>
    <source>
        <strain evidence="3">CGMCC 1.10832</strain>
    </source>
</reference>
<evidence type="ECO:0000256" key="1">
    <source>
        <dbReference type="SAM" id="SignalP"/>
    </source>
</evidence>
<organism evidence="2 3">
    <name type="scientific">Marivirga lumbricoides</name>
    <dbReference type="NCBI Taxonomy" id="1046115"/>
    <lineage>
        <taxon>Bacteria</taxon>
        <taxon>Pseudomonadati</taxon>
        <taxon>Bacteroidota</taxon>
        <taxon>Cytophagia</taxon>
        <taxon>Cytophagales</taxon>
        <taxon>Marivirgaceae</taxon>
        <taxon>Marivirga</taxon>
    </lineage>
</organism>
<name>A0ABQ1NAF7_9BACT</name>
<protein>
    <recommendedName>
        <fullName evidence="4">FlgO domain-containing protein</fullName>
    </recommendedName>
</protein>
<gene>
    <name evidence="2" type="ORF">GCM10011506_47970</name>
</gene>
<proteinExistence type="predicted"/>
<evidence type="ECO:0008006" key="4">
    <source>
        <dbReference type="Google" id="ProtNLM"/>
    </source>
</evidence>
<accession>A0ABQ1NAF7</accession>
<dbReference type="EMBL" id="BMEC01000033">
    <property type="protein sequence ID" value="GGC56710.1"/>
    <property type="molecule type" value="Genomic_DNA"/>
</dbReference>
<evidence type="ECO:0000313" key="3">
    <source>
        <dbReference type="Proteomes" id="UP000636010"/>
    </source>
</evidence>
<dbReference type="InterPro" id="IPR036662">
    <property type="entry name" value="PTS_EIIA_man-typ_sf"/>
</dbReference>
<keyword evidence="3" id="KW-1185">Reference proteome</keyword>
<sequence length="194" mass="21995">MKMKSKKIILVTMLLIISHAISAQDTLAMKGFIHALKYIEADISSNLSKSFYDKYGKDTLISITATILDDEIQNDATMVLCDILKKQYRASENCAVLFGQNLPLLRNVRDSIQAVQKSLEYKGYKLKHEDVNHDKSQGYLLKFSRLVNNTLMAQAGYSSNFKKGFGSGETTIYYFIFDSNLIIEKVYTGSKIYN</sequence>
<feature type="signal peptide" evidence="1">
    <location>
        <begin position="1"/>
        <end position="23"/>
    </location>
</feature>
<dbReference type="Proteomes" id="UP000636010">
    <property type="component" value="Unassembled WGS sequence"/>
</dbReference>
<keyword evidence="1" id="KW-0732">Signal</keyword>
<dbReference type="SUPFAM" id="SSF53062">
    <property type="entry name" value="PTS system fructose IIA component-like"/>
    <property type="match status" value="1"/>
</dbReference>
<evidence type="ECO:0000313" key="2">
    <source>
        <dbReference type="EMBL" id="GGC56710.1"/>
    </source>
</evidence>
<feature type="chain" id="PRO_5045791115" description="FlgO domain-containing protein" evidence="1">
    <location>
        <begin position="24"/>
        <end position="194"/>
    </location>
</feature>